<dbReference type="STRING" id="440168.SAMN04487974_10765"/>
<dbReference type="Gene3D" id="1.20.120.530">
    <property type="entry name" value="GntR ligand-binding domain-like"/>
    <property type="match status" value="1"/>
</dbReference>
<dbReference type="InterPro" id="IPR011711">
    <property type="entry name" value="GntR_C"/>
</dbReference>
<dbReference type="Pfam" id="PF00392">
    <property type="entry name" value="GntR"/>
    <property type="match status" value="1"/>
</dbReference>
<dbReference type="SUPFAM" id="SSF48008">
    <property type="entry name" value="GntR ligand-binding domain-like"/>
    <property type="match status" value="1"/>
</dbReference>
<dbReference type="GO" id="GO:0003700">
    <property type="term" value="F:DNA-binding transcription factor activity"/>
    <property type="evidence" value="ECO:0007669"/>
    <property type="project" value="InterPro"/>
</dbReference>
<protein>
    <submittedName>
        <fullName evidence="5">Transcriptional regulator, GntR family</fullName>
    </submittedName>
</protein>
<evidence type="ECO:0000259" key="4">
    <source>
        <dbReference type="PROSITE" id="PS50949"/>
    </source>
</evidence>
<proteinExistence type="predicted"/>
<dbReference type="InterPro" id="IPR036390">
    <property type="entry name" value="WH_DNA-bd_sf"/>
</dbReference>
<evidence type="ECO:0000256" key="1">
    <source>
        <dbReference type="ARBA" id="ARBA00023015"/>
    </source>
</evidence>
<evidence type="ECO:0000256" key="3">
    <source>
        <dbReference type="ARBA" id="ARBA00023163"/>
    </source>
</evidence>
<dbReference type="GO" id="GO:0003677">
    <property type="term" value="F:DNA binding"/>
    <property type="evidence" value="ECO:0007669"/>
    <property type="project" value="UniProtKB-KW"/>
</dbReference>
<accession>A0A1G7WR46</accession>
<dbReference type="CDD" id="cd07377">
    <property type="entry name" value="WHTH_GntR"/>
    <property type="match status" value="1"/>
</dbReference>
<keyword evidence="2" id="KW-0238">DNA-binding</keyword>
<organism evidence="5 6">
    <name type="scientific">Pelagibacterium luteolum</name>
    <dbReference type="NCBI Taxonomy" id="440168"/>
    <lineage>
        <taxon>Bacteria</taxon>
        <taxon>Pseudomonadati</taxon>
        <taxon>Pseudomonadota</taxon>
        <taxon>Alphaproteobacteria</taxon>
        <taxon>Hyphomicrobiales</taxon>
        <taxon>Devosiaceae</taxon>
        <taxon>Pelagibacterium</taxon>
    </lineage>
</organism>
<evidence type="ECO:0000313" key="5">
    <source>
        <dbReference type="EMBL" id="SDG74422.1"/>
    </source>
</evidence>
<feature type="domain" description="HTH gntR-type" evidence="4">
    <location>
        <begin position="36"/>
        <end position="103"/>
    </location>
</feature>
<dbReference type="PANTHER" id="PTHR43537">
    <property type="entry name" value="TRANSCRIPTIONAL REGULATOR, GNTR FAMILY"/>
    <property type="match status" value="1"/>
</dbReference>
<dbReference type="InterPro" id="IPR036388">
    <property type="entry name" value="WH-like_DNA-bd_sf"/>
</dbReference>
<evidence type="ECO:0000256" key="2">
    <source>
        <dbReference type="ARBA" id="ARBA00023125"/>
    </source>
</evidence>
<dbReference type="AlphaFoldDB" id="A0A1G7WR46"/>
<dbReference type="InterPro" id="IPR000524">
    <property type="entry name" value="Tscrpt_reg_HTH_GntR"/>
</dbReference>
<reference evidence="5 6" key="1">
    <citation type="submission" date="2016-10" db="EMBL/GenBank/DDBJ databases">
        <authorList>
            <person name="de Groot N.N."/>
        </authorList>
    </citation>
    <scope>NUCLEOTIDE SEQUENCE [LARGE SCALE GENOMIC DNA]</scope>
    <source>
        <strain evidence="5 6">CGMCC 1.10267</strain>
    </source>
</reference>
<dbReference type="PANTHER" id="PTHR43537:SF24">
    <property type="entry name" value="GLUCONATE OPERON TRANSCRIPTIONAL REPRESSOR"/>
    <property type="match status" value="1"/>
</dbReference>
<name>A0A1G7WR46_9HYPH</name>
<dbReference type="PROSITE" id="PS50949">
    <property type="entry name" value="HTH_GNTR"/>
    <property type="match status" value="1"/>
</dbReference>
<dbReference type="SUPFAM" id="SSF46785">
    <property type="entry name" value="Winged helix' DNA-binding domain"/>
    <property type="match status" value="1"/>
</dbReference>
<dbReference type="SMART" id="SM00345">
    <property type="entry name" value="HTH_GNTR"/>
    <property type="match status" value="1"/>
</dbReference>
<dbReference type="Pfam" id="PF07729">
    <property type="entry name" value="FCD"/>
    <property type="match status" value="1"/>
</dbReference>
<keyword evidence="1" id="KW-0805">Transcription regulation</keyword>
<gene>
    <name evidence="5" type="ORF">SAMN04487974_10765</name>
</gene>
<dbReference type="Gene3D" id="1.10.10.10">
    <property type="entry name" value="Winged helix-like DNA-binding domain superfamily/Winged helix DNA-binding domain"/>
    <property type="match status" value="1"/>
</dbReference>
<evidence type="ECO:0000313" key="6">
    <source>
        <dbReference type="Proteomes" id="UP000199495"/>
    </source>
</evidence>
<dbReference type="InterPro" id="IPR008920">
    <property type="entry name" value="TF_FadR/GntR_C"/>
</dbReference>
<keyword evidence="6" id="KW-1185">Reference proteome</keyword>
<dbReference type="EMBL" id="FNCS01000007">
    <property type="protein sequence ID" value="SDG74422.1"/>
    <property type="molecule type" value="Genomic_DNA"/>
</dbReference>
<sequence length="249" mass="27807">MVLKTVDSLLKTDEDRETAQSARVIPMPVKPLQRAESLSSQVYREVERLVMSGQLEPGSKVNEYILAEQLGVSRGPVREATRALVQAGLLVAVPARGVFVRELSETEISENYDVRALLTGLMCARAAERRTDSVIAELNHLIVEMEEAIGQRAILAYYKANLAFHGLIAQVADHACSSRIYDDLIRETHFLRRSLHAPAQTNEEHRDMVAAIAAGDVERARRLGEEHVFHGKRRWLSSLKEDAAETKTI</sequence>
<keyword evidence="3" id="KW-0804">Transcription</keyword>
<dbReference type="SMART" id="SM00895">
    <property type="entry name" value="FCD"/>
    <property type="match status" value="1"/>
</dbReference>
<dbReference type="Proteomes" id="UP000199495">
    <property type="component" value="Unassembled WGS sequence"/>
</dbReference>